<proteinExistence type="predicted"/>
<keyword evidence="1" id="KW-0645">Protease</keyword>
<evidence type="ECO:0000256" key="3">
    <source>
        <dbReference type="ARBA" id="ARBA00022825"/>
    </source>
</evidence>
<dbReference type="SUPFAM" id="SSF50993">
    <property type="entry name" value="Peptidase/esterase 'gauge' domain"/>
    <property type="match status" value="1"/>
</dbReference>
<dbReference type="InterPro" id="IPR029058">
    <property type="entry name" value="AB_hydrolase_fold"/>
</dbReference>
<evidence type="ECO:0000313" key="6">
    <source>
        <dbReference type="EMBL" id="AVQ00007.1"/>
    </source>
</evidence>
<dbReference type="SUPFAM" id="SSF53474">
    <property type="entry name" value="alpha/beta-Hydrolases"/>
    <property type="match status" value="1"/>
</dbReference>
<dbReference type="Gene3D" id="2.130.10.120">
    <property type="entry name" value="Prolyl oligopeptidase, N-terminal domain"/>
    <property type="match status" value="1"/>
</dbReference>
<sequence>MASAAANEPKTTLISDQEVDSNVASDPNLWLEDVTGDRALDWVRAQNATTVKALAESDSFKKTEARIRAILDSDARIPDVGKMGPHYYNFWRDASHPRGIWRRTSLAEYRKPQPKWDVLLDLDALGKAEQVNWVWSGFDCLAPAYERCLLLLSKGGADATVVREFDLTTRRFVKDGFDLPEAKTSIGWRDLDSVYVGTDFGPGSMTSSGYPRVTKLWKRGTSIKDAKTIFEGDADDVWVYAGRDHRKGYERDVVLRGMTFFTNQAFSLKDGELSKIDKPDSADASTWRDWLLLSLRDDWKVGAKTWPKGALLAAKFDDFMAGKRDLHLLYEPGPRKSLAGFSGTKHHILVNELDMVRNKVYVLTPKDGTWQRQPLVGAPDLGTVGVGAVDPDDSDAYFMTVTDYLTPTSLYLGEVGADKPELLKSLPAFFNAGDFAVKQHLAKSDDGTEVPYFVVYRNGLKLDGSHPTLLYGYGGFEVSEVPSYRAGVGTAWLERGGVYAVANIRGGGEFGPSWHQAALKEHRHKAYEDMAAVAKDLATRGYTSAKQLGVVGGSNGGLLTGNMLSTYPDLFGAVVIQVPLLDMLRYHKLLAGASWMGEYGDPDNPEEAVFLRRYSPYHQLQADKHYPPVLLTTSTRDDRVHPGHARKMMAKLMAQGHTAYYYENTEGGHGGGADNQQLAFMSTLAYEFLWQTLAKP</sequence>
<dbReference type="InterPro" id="IPR023302">
    <property type="entry name" value="Pept_S9A_N"/>
</dbReference>
<dbReference type="InterPro" id="IPR051167">
    <property type="entry name" value="Prolyl_oligopep/macrocyclase"/>
</dbReference>
<name>A0A2P1PYU6_9GAMM</name>
<dbReference type="PANTHER" id="PTHR42881:SF13">
    <property type="entry name" value="PROLYL ENDOPEPTIDASE"/>
    <property type="match status" value="1"/>
</dbReference>
<dbReference type="InterPro" id="IPR001375">
    <property type="entry name" value="Peptidase_S9_cat"/>
</dbReference>
<keyword evidence="7" id="KW-1185">Reference proteome</keyword>
<evidence type="ECO:0000259" key="4">
    <source>
        <dbReference type="Pfam" id="PF00326"/>
    </source>
</evidence>
<dbReference type="PANTHER" id="PTHR42881">
    <property type="entry name" value="PROLYL ENDOPEPTIDASE"/>
    <property type="match status" value="1"/>
</dbReference>
<organism evidence="6 7">
    <name type="scientific">Ahniella affigens</name>
    <dbReference type="NCBI Taxonomy" id="2021234"/>
    <lineage>
        <taxon>Bacteria</taxon>
        <taxon>Pseudomonadati</taxon>
        <taxon>Pseudomonadota</taxon>
        <taxon>Gammaproteobacteria</taxon>
        <taxon>Lysobacterales</taxon>
        <taxon>Rhodanobacteraceae</taxon>
        <taxon>Ahniella</taxon>
    </lineage>
</organism>
<dbReference type="KEGG" id="xba:C7S18_05320"/>
<evidence type="ECO:0000256" key="1">
    <source>
        <dbReference type="ARBA" id="ARBA00022670"/>
    </source>
</evidence>
<dbReference type="PRINTS" id="PR00862">
    <property type="entry name" value="PROLIGOPTASE"/>
</dbReference>
<evidence type="ECO:0000256" key="2">
    <source>
        <dbReference type="ARBA" id="ARBA00022801"/>
    </source>
</evidence>
<dbReference type="GO" id="GO:0005829">
    <property type="term" value="C:cytosol"/>
    <property type="evidence" value="ECO:0007669"/>
    <property type="project" value="TreeGrafter"/>
</dbReference>
<keyword evidence="2" id="KW-0378">Hydrolase</keyword>
<dbReference type="GO" id="GO:0004252">
    <property type="term" value="F:serine-type endopeptidase activity"/>
    <property type="evidence" value="ECO:0007669"/>
    <property type="project" value="InterPro"/>
</dbReference>
<dbReference type="Gene3D" id="3.40.50.1820">
    <property type="entry name" value="alpha/beta hydrolase"/>
    <property type="match status" value="1"/>
</dbReference>
<accession>A0A2P1PYU6</accession>
<feature type="domain" description="Peptidase S9 prolyl oligopeptidase catalytic" evidence="4">
    <location>
        <begin position="491"/>
        <end position="694"/>
    </location>
</feature>
<dbReference type="GO" id="GO:0070012">
    <property type="term" value="F:oligopeptidase activity"/>
    <property type="evidence" value="ECO:0007669"/>
    <property type="project" value="TreeGrafter"/>
</dbReference>
<reference evidence="6 7" key="2">
    <citation type="submission" date="2018-03" db="EMBL/GenBank/DDBJ databases">
        <authorList>
            <person name="Keele B.F."/>
        </authorList>
    </citation>
    <scope>NUCLEOTIDE SEQUENCE [LARGE SCALE GENOMIC DNA]</scope>
    <source>
        <strain evidence="6 7">D13</strain>
    </source>
</reference>
<dbReference type="EMBL" id="CP027860">
    <property type="protein sequence ID" value="AVQ00007.1"/>
    <property type="molecule type" value="Genomic_DNA"/>
</dbReference>
<evidence type="ECO:0000259" key="5">
    <source>
        <dbReference type="Pfam" id="PF02897"/>
    </source>
</evidence>
<dbReference type="GO" id="GO:0006508">
    <property type="term" value="P:proteolysis"/>
    <property type="evidence" value="ECO:0007669"/>
    <property type="project" value="UniProtKB-KW"/>
</dbReference>
<feature type="domain" description="Peptidase S9A N-terminal" evidence="5">
    <location>
        <begin position="19"/>
        <end position="424"/>
    </location>
</feature>
<dbReference type="InterPro" id="IPR002470">
    <property type="entry name" value="Peptidase_S9A"/>
</dbReference>
<dbReference type="Pfam" id="PF00326">
    <property type="entry name" value="Peptidase_S9"/>
    <property type="match status" value="1"/>
</dbReference>
<evidence type="ECO:0000313" key="7">
    <source>
        <dbReference type="Proteomes" id="UP000241074"/>
    </source>
</evidence>
<protein>
    <submittedName>
        <fullName evidence="6">S9 family peptidase</fullName>
    </submittedName>
</protein>
<gene>
    <name evidence="6" type="ORF">C7S18_05320</name>
</gene>
<dbReference type="AlphaFoldDB" id="A0A2P1PYU6"/>
<dbReference type="OrthoDB" id="9801421at2"/>
<dbReference type="Proteomes" id="UP000241074">
    <property type="component" value="Chromosome"/>
</dbReference>
<keyword evidence="3" id="KW-0720">Serine protease</keyword>
<reference evidence="6 7" key="1">
    <citation type="submission" date="2018-03" db="EMBL/GenBank/DDBJ databases">
        <title>Ahniella affigens gen. nov., sp. nov., a gammaproteobacterium isolated from sandy soil near a stream.</title>
        <authorList>
            <person name="Ko Y."/>
            <person name="Kim J.-H."/>
        </authorList>
    </citation>
    <scope>NUCLEOTIDE SEQUENCE [LARGE SCALE GENOMIC DNA]</scope>
    <source>
        <strain evidence="6 7">D13</strain>
    </source>
</reference>
<dbReference type="Pfam" id="PF02897">
    <property type="entry name" value="Peptidase_S9_N"/>
    <property type="match status" value="1"/>
</dbReference>